<dbReference type="Proteomes" id="UP001159405">
    <property type="component" value="Unassembled WGS sequence"/>
</dbReference>
<protein>
    <recommendedName>
        <fullName evidence="8">Hydantoinase</fullName>
    </recommendedName>
</protein>
<evidence type="ECO:0000313" key="7">
    <source>
        <dbReference type="Proteomes" id="UP001159405"/>
    </source>
</evidence>
<dbReference type="SUPFAM" id="SSF53067">
    <property type="entry name" value="Actin-like ATPase domain"/>
    <property type="match status" value="2"/>
</dbReference>
<dbReference type="Gene3D" id="3.40.1610.10">
    <property type="entry name" value="CV3147-like domain"/>
    <property type="match status" value="1"/>
</dbReference>
<dbReference type="Gene3D" id="3.30.420.40">
    <property type="match status" value="1"/>
</dbReference>
<evidence type="ECO:0000313" key="6">
    <source>
        <dbReference type="EMBL" id="CAH3040368.1"/>
    </source>
</evidence>
<organism evidence="6 7">
    <name type="scientific">Porites lobata</name>
    <dbReference type="NCBI Taxonomy" id="104759"/>
    <lineage>
        <taxon>Eukaryota</taxon>
        <taxon>Metazoa</taxon>
        <taxon>Cnidaria</taxon>
        <taxon>Anthozoa</taxon>
        <taxon>Hexacorallia</taxon>
        <taxon>Scleractinia</taxon>
        <taxon>Fungiina</taxon>
        <taxon>Poritidae</taxon>
        <taxon>Porites</taxon>
    </lineage>
</organism>
<dbReference type="InterPro" id="IPR027479">
    <property type="entry name" value="S-Me-THD_N_sf"/>
</dbReference>
<dbReference type="InterPro" id="IPR043129">
    <property type="entry name" value="ATPase_NBD"/>
</dbReference>
<evidence type="ECO:0000259" key="5">
    <source>
        <dbReference type="Pfam" id="PF20906"/>
    </source>
</evidence>
<dbReference type="PANTHER" id="PTHR11365:SF10">
    <property type="entry name" value="HYDANTOINASE_OXOPROLINASE"/>
    <property type="match status" value="1"/>
</dbReference>
<comment type="caution">
    <text evidence="6">The sequence shown here is derived from an EMBL/GenBank/DDBJ whole genome shotgun (WGS) entry which is preliminary data.</text>
</comment>
<sequence>MWLCIGVDVGGTNTDAVILRKKEVLCSAKVPTTADVTSGVTSAIRSALRELPNEYQPNPAQYVIRVNIGTTHFVNAVVQRTKLTKVAVLRLCGPATQSVPPLCDFPTDLKNVITGKYFFLNGGYQYNCSCITDVDKEEVRRIAKEVHDEGIKNIVIAGVFSPASGRQELQVSEIIKSTYPEMSMTLSHEVGLIGLLERENASVLNESLKPLCQQTVEAFCEALKTLGLRCPFYLTQNDGTIISAEQTRHLPVFTFASGPTNSMRGAAFLSGVQDAIVIDIGGTTTDVGVLKGGFPRQAATRVKIGGVNTNFRMPDVLSVGLGGGSIVQQSHEGVTVGPTSVGYKLTSDALVFGGNTMTSTDVAVASGLCDDVGDKEKVKQISEGVRIGAMEEIKRKIESALDRVKISGEEQPVILVGGGSILVDVTPTDRTKILKGASDVLCPKHYQVANAVGAALSKVSGTFDQVVPMDNTTGEKARENAENEARRKAVEAGADEKTLEVIDVMEVPLAYLPGNAVRYFLKVVGDLAESEAQNLEQLTDQGTKPRESESVALSASIRRPESPAAPIEQMNVKEEEHEANLCRDPHIDPETGDWLLNEFDIECIAIGAGIMGCGGGGSPYLGRLKALELLKAGKEIRVIHPNRLGSNPQLTGKVGVPCFMGAPVIIIERMFSGRECISSLEAAAAIAFNQNQVKEKTGDGIHEAEDVQDLIKTELPSTKKLVALVCAEIGGANSIEPLTVGAELNIPIVDADGMGRAFPELQMFLPFVYGCPPYPAAVANETGHVAAVTFADGAKRLEDFLRMKTLEMGCMAGLSFIVNWTDIKDKFALYSLSRTRRLGNAVLRARHNKESPVESILQHENGKLLITGKIADVSRVTEGAFNKGRLTIEGSSRFSGVNLEIEFQNENYVAFTSNPDGSKNILATVPDLISLVEEDTGEPVTTEEVRYGLRVAAIFMPCFPLWTKPQGLATGGPAAFGYQDVTYVSVNAYKEYPPFPRY</sequence>
<dbReference type="InterPro" id="IPR010318">
    <property type="entry name" value="S-Me-THD_N"/>
</dbReference>
<evidence type="ECO:0008006" key="8">
    <source>
        <dbReference type="Google" id="ProtNLM"/>
    </source>
</evidence>
<dbReference type="EMBL" id="CALNXK010000008">
    <property type="protein sequence ID" value="CAH3040368.1"/>
    <property type="molecule type" value="Genomic_DNA"/>
</dbReference>
<dbReference type="InterPro" id="IPR002821">
    <property type="entry name" value="Hydantoinase_A"/>
</dbReference>
<dbReference type="InterPro" id="IPR024071">
    <property type="entry name" value="S-Me-THD_C_sf"/>
</dbReference>
<dbReference type="Pfam" id="PF05378">
    <property type="entry name" value="Hydant_A_N"/>
    <property type="match status" value="1"/>
</dbReference>
<dbReference type="InterPro" id="IPR048350">
    <property type="entry name" value="S-Me-THD-like_C"/>
</dbReference>
<name>A0ABN8N0F3_9CNID</name>
<dbReference type="Pfam" id="PF01968">
    <property type="entry name" value="Hydantoinase_A"/>
    <property type="match status" value="1"/>
</dbReference>
<dbReference type="PANTHER" id="PTHR11365">
    <property type="entry name" value="5-OXOPROLINASE RELATED"/>
    <property type="match status" value="1"/>
</dbReference>
<dbReference type="Pfam" id="PF06032">
    <property type="entry name" value="S-Me-THD_N"/>
    <property type="match status" value="1"/>
</dbReference>
<dbReference type="InterPro" id="IPR008040">
    <property type="entry name" value="Hydant_A_N"/>
</dbReference>
<dbReference type="InterPro" id="IPR045079">
    <property type="entry name" value="Oxoprolinase-like"/>
</dbReference>
<evidence type="ECO:0000259" key="4">
    <source>
        <dbReference type="Pfam" id="PF06032"/>
    </source>
</evidence>
<feature type="domain" description="S-Me-THD-like C-terminal" evidence="5">
    <location>
        <begin position="795"/>
        <end position="986"/>
    </location>
</feature>
<feature type="region of interest" description="Disordered" evidence="1">
    <location>
        <begin position="534"/>
        <end position="568"/>
    </location>
</feature>
<accession>A0ABN8N0F3</accession>
<evidence type="ECO:0000259" key="2">
    <source>
        <dbReference type="Pfam" id="PF01968"/>
    </source>
</evidence>
<reference evidence="6 7" key="1">
    <citation type="submission" date="2022-05" db="EMBL/GenBank/DDBJ databases">
        <authorList>
            <consortium name="Genoscope - CEA"/>
            <person name="William W."/>
        </authorList>
    </citation>
    <scope>NUCLEOTIDE SEQUENCE [LARGE SCALE GENOMIC DNA]</scope>
</reference>
<dbReference type="Gene3D" id="2.40.390.10">
    <property type="entry name" value="CV3147-like"/>
    <property type="match status" value="1"/>
</dbReference>
<evidence type="ECO:0000256" key="1">
    <source>
        <dbReference type="SAM" id="MobiDB-lite"/>
    </source>
</evidence>
<dbReference type="SUPFAM" id="SSF160991">
    <property type="entry name" value="CV3147-like"/>
    <property type="match status" value="1"/>
</dbReference>
<feature type="domain" description="S-Me-THD N-terminal" evidence="4">
    <location>
        <begin position="600"/>
        <end position="788"/>
    </location>
</feature>
<feature type="domain" description="Hydantoinase/oxoprolinase N-terminal" evidence="3">
    <location>
        <begin position="5"/>
        <end position="177"/>
    </location>
</feature>
<gene>
    <name evidence="6" type="ORF">PLOB_00045647</name>
</gene>
<dbReference type="Pfam" id="PF20906">
    <property type="entry name" value="S-Me-THD_C"/>
    <property type="match status" value="1"/>
</dbReference>
<evidence type="ECO:0000259" key="3">
    <source>
        <dbReference type="Pfam" id="PF05378"/>
    </source>
</evidence>
<feature type="domain" description="Hydantoinase A/oxoprolinase" evidence="2">
    <location>
        <begin position="198"/>
        <end position="367"/>
    </location>
</feature>
<proteinExistence type="predicted"/>
<keyword evidence="7" id="KW-1185">Reference proteome</keyword>